<dbReference type="Proteomes" id="UP001417504">
    <property type="component" value="Unassembled WGS sequence"/>
</dbReference>
<keyword evidence="7" id="KW-1185">Reference proteome</keyword>
<dbReference type="Gene3D" id="3.40.50.300">
    <property type="entry name" value="P-loop containing nucleotide triphosphate hydrolases"/>
    <property type="match status" value="2"/>
</dbReference>
<protein>
    <recommendedName>
        <fullName evidence="8">Helicase ATP-binding domain-containing protein</fullName>
    </recommendedName>
</protein>
<dbReference type="GO" id="GO:0000462">
    <property type="term" value="P:maturation of SSU-rRNA from tricistronic rRNA transcript (SSU-rRNA, 5.8S rRNA, LSU-rRNA)"/>
    <property type="evidence" value="ECO:0007669"/>
    <property type="project" value="TreeGrafter"/>
</dbReference>
<sequence length="220" mass="24581">MMEQGIIEAMKNNSAVIICGETGCGKTTQVSQSDMSLKQYSVIVLDEAHERSVNTDILIGMLSRIIQLQQKLSATQQRLSTTLAKHTRQSCQFTEGILVFVIEQREVEYLCRKLRRASRKMSCNISNGQRKKTAASETNFVEHGVDKGKINEAFDGHLVGQSDMFCPYDLGNLDQYDLHSSDDSEIELGIDDDVDFDDYGESLDLRTLEGGDPVGPIRNH</sequence>
<dbReference type="PANTHER" id="PTHR18934:SF99">
    <property type="entry name" value="ATP-DEPENDENT RNA HELICASE DHX37-RELATED"/>
    <property type="match status" value="1"/>
</dbReference>
<evidence type="ECO:0008006" key="8">
    <source>
        <dbReference type="Google" id="ProtNLM"/>
    </source>
</evidence>
<dbReference type="PANTHER" id="PTHR18934">
    <property type="entry name" value="ATP-DEPENDENT RNA HELICASE"/>
    <property type="match status" value="1"/>
</dbReference>
<keyword evidence="4" id="KW-0347">Helicase</keyword>
<dbReference type="GO" id="GO:0004386">
    <property type="term" value="F:helicase activity"/>
    <property type="evidence" value="ECO:0007669"/>
    <property type="project" value="UniProtKB-KW"/>
</dbReference>
<dbReference type="GO" id="GO:0003723">
    <property type="term" value="F:RNA binding"/>
    <property type="evidence" value="ECO:0007669"/>
    <property type="project" value="TreeGrafter"/>
</dbReference>
<organism evidence="6 7">
    <name type="scientific">Stephania japonica</name>
    <dbReference type="NCBI Taxonomy" id="461633"/>
    <lineage>
        <taxon>Eukaryota</taxon>
        <taxon>Viridiplantae</taxon>
        <taxon>Streptophyta</taxon>
        <taxon>Embryophyta</taxon>
        <taxon>Tracheophyta</taxon>
        <taxon>Spermatophyta</taxon>
        <taxon>Magnoliopsida</taxon>
        <taxon>Ranunculales</taxon>
        <taxon>Menispermaceae</taxon>
        <taxon>Menispermoideae</taxon>
        <taxon>Cissampelideae</taxon>
        <taxon>Stephania</taxon>
    </lineage>
</organism>
<dbReference type="InterPro" id="IPR027417">
    <property type="entry name" value="P-loop_NTPase"/>
</dbReference>
<evidence type="ECO:0000256" key="5">
    <source>
        <dbReference type="ARBA" id="ARBA00022840"/>
    </source>
</evidence>
<dbReference type="EMBL" id="JBBNAE010000010">
    <property type="protein sequence ID" value="KAK9091408.1"/>
    <property type="molecule type" value="Genomic_DNA"/>
</dbReference>
<comment type="similarity">
    <text evidence="1">Belongs to the DEAD box helicase family. DEAH subfamily.</text>
</comment>
<dbReference type="GO" id="GO:0005524">
    <property type="term" value="F:ATP binding"/>
    <property type="evidence" value="ECO:0007669"/>
    <property type="project" value="UniProtKB-KW"/>
</dbReference>
<keyword evidence="5" id="KW-0067">ATP-binding</keyword>
<proteinExistence type="inferred from homology"/>
<reference evidence="6 7" key="1">
    <citation type="submission" date="2024-01" db="EMBL/GenBank/DDBJ databases">
        <title>Genome assemblies of Stephania.</title>
        <authorList>
            <person name="Yang L."/>
        </authorList>
    </citation>
    <scope>NUCLEOTIDE SEQUENCE [LARGE SCALE GENOMIC DNA]</scope>
    <source>
        <strain evidence="6">QJT</strain>
        <tissue evidence="6">Leaf</tissue>
    </source>
</reference>
<dbReference type="PROSITE" id="PS00690">
    <property type="entry name" value="DEAH_ATP_HELICASE"/>
    <property type="match status" value="1"/>
</dbReference>
<evidence type="ECO:0000256" key="4">
    <source>
        <dbReference type="ARBA" id="ARBA00022806"/>
    </source>
</evidence>
<name>A0AAP0HJZ8_9MAGN</name>
<evidence type="ECO:0000256" key="2">
    <source>
        <dbReference type="ARBA" id="ARBA00022741"/>
    </source>
</evidence>
<evidence type="ECO:0000256" key="1">
    <source>
        <dbReference type="ARBA" id="ARBA00008792"/>
    </source>
</evidence>
<dbReference type="SUPFAM" id="SSF52540">
    <property type="entry name" value="P-loop containing nucleoside triphosphate hydrolases"/>
    <property type="match status" value="1"/>
</dbReference>
<evidence type="ECO:0000313" key="7">
    <source>
        <dbReference type="Proteomes" id="UP001417504"/>
    </source>
</evidence>
<dbReference type="GO" id="GO:0005730">
    <property type="term" value="C:nucleolus"/>
    <property type="evidence" value="ECO:0007669"/>
    <property type="project" value="TreeGrafter"/>
</dbReference>
<evidence type="ECO:0000256" key="3">
    <source>
        <dbReference type="ARBA" id="ARBA00022801"/>
    </source>
</evidence>
<keyword evidence="2" id="KW-0547">Nucleotide-binding</keyword>
<evidence type="ECO:0000313" key="6">
    <source>
        <dbReference type="EMBL" id="KAK9091408.1"/>
    </source>
</evidence>
<comment type="caution">
    <text evidence="6">The sequence shown here is derived from an EMBL/GenBank/DDBJ whole genome shotgun (WGS) entry which is preliminary data.</text>
</comment>
<dbReference type="GO" id="GO:0016787">
    <property type="term" value="F:hydrolase activity"/>
    <property type="evidence" value="ECO:0007669"/>
    <property type="project" value="UniProtKB-KW"/>
</dbReference>
<gene>
    <name evidence="6" type="ORF">Sjap_024585</name>
</gene>
<accession>A0AAP0HJZ8</accession>
<dbReference type="AlphaFoldDB" id="A0AAP0HJZ8"/>
<keyword evidence="3" id="KW-0378">Hydrolase</keyword>
<dbReference type="InterPro" id="IPR002464">
    <property type="entry name" value="DNA/RNA_helicase_DEAH_CS"/>
</dbReference>